<proteinExistence type="predicted"/>
<protein>
    <submittedName>
        <fullName evidence="2">Transporter</fullName>
    </submittedName>
</protein>
<organism evidence="2 3">
    <name type="scientific">Govanella unica</name>
    <dbReference type="NCBI Taxonomy" id="2975056"/>
    <lineage>
        <taxon>Bacteria</taxon>
        <taxon>Pseudomonadati</taxon>
        <taxon>Pseudomonadota</taxon>
        <taxon>Alphaproteobacteria</taxon>
        <taxon>Emcibacterales</taxon>
        <taxon>Govanellaceae</taxon>
        <taxon>Govanella</taxon>
    </lineage>
</organism>
<reference evidence="2" key="1">
    <citation type="submission" date="2022-08" db="EMBL/GenBank/DDBJ databases">
        <authorList>
            <person name="Vandamme P."/>
            <person name="Hettiarachchi A."/>
            <person name="Peeters C."/>
            <person name="Cnockaert M."/>
            <person name="Carlier A."/>
        </authorList>
    </citation>
    <scope>NUCLEOTIDE SEQUENCE</scope>
    <source>
        <strain evidence="2">LMG 31809</strain>
    </source>
</reference>
<evidence type="ECO:0000313" key="2">
    <source>
        <dbReference type="EMBL" id="MDA5194738.1"/>
    </source>
</evidence>
<reference evidence="2" key="2">
    <citation type="journal article" date="2023" name="Syst. Appl. Microbiol.">
        <title>Govania unica gen. nov., sp. nov., a rare biosphere bacterium that represents a novel family in the class Alphaproteobacteria.</title>
        <authorList>
            <person name="Vandamme P."/>
            <person name="Peeters C."/>
            <person name="Hettiarachchi A."/>
            <person name="Cnockaert M."/>
            <person name="Carlier A."/>
        </authorList>
    </citation>
    <scope>NUCLEOTIDE SEQUENCE</scope>
    <source>
        <strain evidence="2">LMG 31809</strain>
    </source>
</reference>
<comment type="caution">
    <text evidence="2">The sequence shown here is derived from an EMBL/GenBank/DDBJ whole genome shotgun (WGS) entry which is preliminary data.</text>
</comment>
<dbReference type="Proteomes" id="UP001141619">
    <property type="component" value="Unassembled WGS sequence"/>
</dbReference>
<feature type="region of interest" description="Disordered" evidence="1">
    <location>
        <begin position="73"/>
        <end position="127"/>
    </location>
</feature>
<accession>A0A9X3U015</accession>
<feature type="compositionally biased region" description="Basic and acidic residues" evidence="1">
    <location>
        <begin position="117"/>
        <end position="126"/>
    </location>
</feature>
<dbReference type="AlphaFoldDB" id="A0A9X3U015"/>
<feature type="compositionally biased region" description="Low complexity" evidence="1">
    <location>
        <begin position="89"/>
        <end position="116"/>
    </location>
</feature>
<dbReference type="Pfam" id="PF13557">
    <property type="entry name" value="Phenol_MetA_deg"/>
    <property type="match status" value="1"/>
</dbReference>
<evidence type="ECO:0000313" key="3">
    <source>
        <dbReference type="Proteomes" id="UP001141619"/>
    </source>
</evidence>
<evidence type="ECO:0000256" key="1">
    <source>
        <dbReference type="SAM" id="MobiDB-lite"/>
    </source>
</evidence>
<gene>
    <name evidence="2" type="ORF">NYP16_12320</name>
</gene>
<name>A0A9X3U015_9PROT</name>
<dbReference type="RefSeq" id="WP_274944443.1">
    <property type="nucleotide sequence ID" value="NZ_JANWOI010000004.1"/>
</dbReference>
<keyword evidence="3" id="KW-1185">Reference proteome</keyword>
<dbReference type="EMBL" id="JANWOI010000004">
    <property type="protein sequence ID" value="MDA5194738.1"/>
    <property type="molecule type" value="Genomic_DNA"/>
</dbReference>
<dbReference type="InterPro" id="IPR025737">
    <property type="entry name" value="FApF"/>
</dbReference>
<sequence>MRLRSFLCATTVCVAVAGYAELGEAQENTADSMAVLKKKVEDQSLLLQNQARELELQRRELDEQRRQLQEILRQQAEGKPPTPSQPQKATAETAPAPTPTPSRASADASEPPADAATRPKEKENRPEQQIAIISDQGGVLTPKGTITIEPTLSASHSSSNRFFFQGVEIVDAVLIGTIEATEARTNIITPQIALRYGLTRRLEISAKVPFVVSSNRVESTIISEQPDTVGKPSYLQNLSGRSLGDIEFGMQYQFNSGRDGWPFIVGNLRAKSTTGRGPFSVSRDHIGLETQLPTGSGFWSVEPSVTMILQSDPAVLFTNLSYIWNMQKDVGFTLGGTHIGKVDPGDVISGSVGIGFALNDKLSMSFGYQHNYIFGTKSRINELPIRSHDFQVGSLLFGVSLAVAPATSVSLSVAVGVTEESPDIEVTLRVPFSFSLGN</sequence>